<dbReference type="EMBL" id="JAPNUD010000014">
    <property type="protein sequence ID" value="MDA0640520.1"/>
    <property type="molecule type" value="Genomic_DNA"/>
</dbReference>
<comment type="caution">
    <text evidence="4">The sequence shown here is derived from an EMBL/GenBank/DDBJ whole genome shotgun (WGS) entry which is preliminary data.</text>
</comment>
<organism evidence="4 5">
    <name type="scientific">Nonomuraea ferruginea</name>
    <dbReference type="NCBI Taxonomy" id="46174"/>
    <lineage>
        <taxon>Bacteria</taxon>
        <taxon>Bacillati</taxon>
        <taxon>Actinomycetota</taxon>
        <taxon>Actinomycetes</taxon>
        <taxon>Streptosporangiales</taxon>
        <taxon>Streptosporangiaceae</taxon>
        <taxon>Nonomuraea</taxon>
    </lineage>
</organism>
<dbReference type="SMART" id="SM00422">
    <property type="entry name" value="HTH_MERR"/>
    <property type="match status" value="1"/>
</dbReference>
<keyword evidence="5" id="KW-1185">Reference proteome</keyword>
<feature type="domain" description="HTH merR-type" evidence="3">
    <location>
        <begin position="1"/>
        <end position="72"/>
    </location>
</feature>
<dbReference type="PANTHER" id="PTHR30204">
    <property type="entry name" value="REDOX-CYCLING DRUG-SENSING TRANSCRIPTIONAL ACTIVATOR SOXR"/>
    <property type="match status" value="1"/>
</dbReference>
<dbReference type="PANTHER" id="PTHR30204:SF97">
    <property type="entry name" value="MERR FAMILY REGULATORY PROTEIN"/>
    <property type="match status" value="1"/>
</dbReference>
<dbReference type="Gene3D" id="1.10.1660.10">
    <property type="match status" value="1"/>
</dbReference>
<gene>
    <name evidence="4" type="ORF">OUY24_07805</name>
</gene>
<evidence type="ECO:0000259" key="3">
    <source>
        <dbReference type="PROSITE" id="PS50937"/>
    </source>
</evidence>
<dbReference type="InterPro" id="IPR009061">
    <property type="entry name" value="DNA-bd_dom_put_sf"/>
</dbReference>
<dbReference type="PROSITE" id="PS50937">
    <property type="entry name" value="HTH_MERR_2"/>
    <property type="match status" value="1"/>
</dbReference>
<dbReference type="SUPFAM" id="SSF46955">
    <property type="entry name" value="Putative DNA-binding domain"/>
    <property type="match status" value="1"/>
</dbReference>
<evidence type="ECO:0000313" key="4">
    <source>
        <dbReference type="EMBL" id="MDA0640520.1"/>
    </source>
</evidence>
<dbReference type="Proteomes" id="UP001212498">
    <property type="component" value="Unassembled WGS sequence"/>
</dbReference>
<evidence type="ECO:0000256" key="2">
    <source>
        <dbReference type="SAM" id="Coils"/>
    </source>
</evidence>
<accession>A0ABT4SUE0</accession>
<dbReference type="Pfam" id="PF13411">
    <property type="entry name" value="MerR_1"/>
    <property type="match status" value="1"/>
</dbReference>
<feature type="coiled-coil region" evidence="2">
    <location>
        <begin position="78"/>
        <end position="105"/>
    </location>
</feature>
<name>A0ABT4SUE0_9ACTN</name>
<keyword evidence="1" id="KW-0238">DNA-binding</keyword>
<dbReference type="InterPro" id="IPR047057">
    <property type="entry name" value="MerR_fam"/>
</dbReference>
<evidence type="ECO:0000313" key="5">
    <source>
        <dbReference type="Proteomes" id="UP001212498"/>
    </source>
</evidence>
<dbReference type="InterPro" id="IPR000551">
    <property type="entry name" value="MerR-type_HTH_dom"/>
</dbReference>
<sequence length="149" mass="16748">MDEFIPIGEAARMLGMNASALRYYEERGLVPPAGRRQGRRVYGRDELRRLVFLQSAQRLGIPLDTAGAVLEAPGEQWRATVGERIEALEELIERARTAQEFLRHAIDCPAEHPVRECDFLRGILDRMLEGLTLEQVAAEHALTDARPTA</sequence>
<proteinExistence type="predicted"/>
<dbReference type="PRINTS" id="PR00040">
    <property type="entry name" value="HTHMERR"/>
</dbReference>
<keyword evidence="2" id="KW-0175">Coiled coil</keyword>
<dbReference type="RefSeq" id="WP_271275718.1">
    <property type="nucleotide sequence ID" value="NZ_BAABFD010000032.1"/>
</dbReference>
<protein>
    <submittedName>
        <fullName evidence="4">MerR family transcriptional regulator</fullName>
    </submittedName>
</protein>
<evidence type="ECO:0000256" key="1">
    <source>
        <dbReference type="ARBA" id="ARBA00023125"/>
    </source>
</evidence>
<reference evidence="4 5" key="1">
    <citation type="submission" date="2022-11" db="EMBL/GenBank/DDBJ databases">
        <title>Nonomuraea corallina sp. nov., a new species of the genus Nonomuraea isolated from sea side sediment in Thai sea.</title>
        <authorList>
            <person name="Ngamcharungchit C."/>
            <person name="Matsumoto A."/>
            <person name="Suriyachadkun C."/>
            <person name="Panbangred W."/>
            <person name="Inahashi Y."/>
            <person name="Intra B."/>
        </authorList>
    </citation>
    <scope>NUCLEOTIDE SEQUENCE [LARGE SCALE GENOMIC DNA]</scope>
    <source>
        <strain evidence="4 5">DSM 43553</strain>
    </source>
</reference>